<comment type="similarity">
    <text evidence="1">Belongs to the universal ribosomal protein uS3 family.</text>
</comment>
<dbReference type="GO" id="GO:0003723">
    <property type="term" value="F:RNA binding"/>
    <property type="evidence" value="ECO:0007669"/>
    <property type="project" value="InterPro"/>
</dbReference>
<evidence type="ECO:0000256" key="2">
    <source>
        <dbReference type="ARBA" id="ARBA00022980"/>
    </source>
</evidence>
<proteinExistence type="inferred from homology"/>
<dbReference type="Gene3D" id="3.30.1140.32">
    <property type="entry name" value="Ribosomal protein S3, C-terminal domain"/>
    <property type="match status" value="1"/>
</dbReference>
<dbReference type="AlphaFoldDB" id="A0A0K1HQ95"/>
<evidence type="ECO:0000313" key="5">
    <source>
        <dbReference type="EMBL" id="AKT93998.1"/>
    </source>
</evidence>
<sequence length="301" mass="36579">MGHVINPISYRLYNIRYWNNNWFSSNLNYSYLVNQDILLDRFFRRLLTNHLGSTAVGIIFVNLKIIRFFDNISLYLYIHDSFLDLLFFNLKKNARFVLIRRLFNKRFYRKYRKTLRQGKQFRKFKTKLFIFLKKKIILKYSRKLFFLFIKNKILKIYWDSFKSLAFFYLKKFIRLNFVSKIFVIGLSKMNVNANIISEFFFIRLTQYYTIWEVLRNINFLFKSLMRGKRLVKGYKITCSGRFSRKQRTTYSWKAFGSLAFSTVKSKLDYSYKTIALKYSACTIKVWVRLGKKKTNLADFVI</sequence>
<dbReference type="InterPro" id="IPR009019">
    <property type="entry name" value="KH_sf_prok-type"/>
</dbReference>
<dbReference type="GO" id="GO:1990904">
    <property type="term" value="C:ribonucleoprotein complex"/>
    <property type="evidence" value="ECO:0007669"/>
    <property type="project" value="UniProtKB-KW"/>
</dbReference>
<keyword evidence="5" id="KW-0496">Mitochondrion</keyword>
<evidence type="ECO:0000256" key="3">
    <source>
        <dbReference type="ARBA" id="ARBA00023274"/>
    </source>
</evidence>
<dbReference type="SUPFAM" id="SSF54814">
    <property type="entry name" value="Prokaryotic type KH domain (KH-domain type II)"/>
    <property type="match status" value="1"/>
</dbReference>
<evidence type="ECO:0000256" key="1">
    <source>
        <dbReference type="ARBA" id="ARBA00010761"/>
    </source>
</evidence>
<dbReference type="GO" id="GO:0005840">
    <property type="term" value="C:ribosome"/>
    <property type="evidence" value="ECO:0007669"/>
    <property type="project" value="UniProtKB-KW"/>
</dbReference>
<evidence type="ECO:0000259" key="4">
    <source>
        <dbReference type="Pfam" id="PF00189"/>
    </source>
</evidence>
<name>A0A0K1HQ95_ACACA</name>
<dbReference type="GO" id="GO:0006412">
    <property type="term" value="P:translation"/>
    <property type="evidence" value="ECO:0007669"/>
    <property type="project" value="InterPro"/>
</dbReference>
<dbReference type="Pfam" id="PF00189">
    <property type="entry name" value="Ribosomal_S3_C"/>
    <property type="match status" value="1"/>
</dbReference>
<dbReference type="InterPro" id="IPR001351">
    <property type="entry name" value="Ribosomal_uS3_C"/>
</dbReference>
<accession>A0A0K1HQ95</accession>
<dbReference type="InterPro" id="IPR036419">
    <property type="entry name" value="Ribosomal_S3_C_sf"/>
</dbReference>
<reference evidence="5" key="1">
    <citation type="journal article" date="2015" name="J. Eukaryot. Microbiol.">
        <title>Uncovering Cryptic Diversity in Two Amoebozoan Species Using Complete Mitochondrial Genome Sequences.</title>
        <authorList>
            <person name="Fucikova K."/>
            <person name="Lahr D.J."/>
        </authorList>
    </citation>
    <scope>NUCLEOTIDE SEQUENCE</scope>
    <source>
        <strain evidence="5">BCP-EM3VF21-1</strain>
    </source>
</reference>
<keyword evidence="2 5" id="KW-0689">Ribosomal protein</keyword>
<gene>
    <name evidence="5" type="primary">rps3</name>
    <name evidence="5" type="ORF">AB845_36</name>
</gene>
<dbReference type="GO" id="GO:0003735">
    <property type="term" value="F:structural constituent of ribosome"/>
    <property type="evidence" value="ECO:0007669"/>
    <property type="project" value="InterPro"/>
</dbReference>
<dbReference type="EMBL" id="KT185628">
    <property type="protein sequence ID" value="AKT93998.1"/>
    <property type="molecule type" value="Genomic_DNA"/>
</dbReference>
<dbReference type="SUPFAM" id="SSF54821">
    <property type="entry name" value="Ribosomal protein S3 C-terminal domain"/>
    <property type="match status" value="1"/>
</dbReference>
<feature type="domain" description="Small ribosomal subunit protein uS3 C-terminal" evidence="4">
    <location>
        <begin position="221"/>
        <end position="287"/>
    </location>
</feature>
<geneLocation type="mitochondrion" evidence="5"/>
<organism evidence="5">
    <name type="scientific">Acanthamoeba castellanii</name>
    <name type="common">Amoeba</name>
    <dbReference type="NCBI Taxonomy" id="5755"/>
    <lineage>
        <taxon>Eukaryota</taxon>
        <taxon>Amoebozoa</taxon>
        <taxon>Discosea</taxon>
        <taxon>Longamoebia</taxon>
        <taxon>Centramoebida</taxon>
        <taxon>Acanthamoebidae</taxon>
        <taxon>Acanthamoeba</taxon>
    </lineage>
</organism>
<keyword evidence="3" id="KW-0687">Ribonucleoprotein</keyword>
<protein>
    <submittedName>
        <fullName evidence="5">Ribosomal protein S3</fullName>
    </submittedName>
</protein>